<proteinExistence type="predicted"/>
<sequence length="154" mass="17877">MWTSQEQLAFLEARETLHSDAKRDNTLSPFWDSLKAEWIQKFGMDLFLKQSTPGSPMGMRRLRQWFNNRRNTTNSTASRSGGRTTISIAPRKQRYQPSQAYSKLYYASKIAPVMETEYAMYQQRLKDLAKGLPVEFPPYQEVLRLSSKDLDTGL</sequence>
<accession>A0A4Y7PJV3</accession>
<name>A0A4Y7PJV3_9AGAM</name>
<gene>
    <name evidence="1" type="ORF">BD410DRAFT_845706</name>
</gene>
<dbReference type="AlphaFoldDB" id="A0A4Y7PJV3"/>
<reference evidence="1 2" key="1">
    <citation type="submission" date="2018-06" db="EMBL/GenBank/DDBJ databases">
        <title>A transcriptomic atlas of mushroom development highlights an independent origin of complex multicellularity.</title>
        <authorList>
            <consortium name="DOE Joint Genome Institute"/>
            <person name="Krizsan K."/>
            <person name="Almasi E."/>
            <person name="Merenyi Z."/>
            <person name="Sahu N."/>
            <person name="Viragh M."/>
            <person name="Koszo T."/>
            <person name="Mondo S."/>
            <person name="Kiss B."/>
            <person name="Balint B."/>
            <person name="Kues U."/>
            <person name="Barry K."/>
            <person name="Hegedus J.C."/>
            <person name="Henrissat B."/>
            <person name="Johnson J."/>
            <person name="Lipzen A."/>
            <person name="Ohm R."/>
            <person name="Nagy I."/>
            <person name="Pangilinan J."/>
            <person name="Yan J."/>
            <person name="Xiong Y."/>
            <person name="Grigoriev I.V."/>
            <person name="Hibbett D.S."/>
            <person name="Nagy L.G."/>
        </authorList>
    </citation>
    <scope>NUCLEOTIDE SEQUENCE [LARGE SCALE GENOMIC DNA]</scope>
    <source>
        <strain evidence="1 2">SZMC22713</strain>
    </source>
</reference>
<evidence type="ECO:0000313" key="1">
    <source>
        <dbReference type="EMBL" id="TDL14829.1"/>
    </source>
</evidence>
<organism evidence="1 2">
    <name type="scientific">Rickenella mellea</name>
    <dbReference type="NCBI Taxonomy" id="50990"/>
    <lineage>
        <taxon>Eukaryota</taxon>
        <taxon>Fungi</taxon>
        <taxon>Dikarya</taxon>
        <taxon>Basidiomycota</taxon>
        <taxon>Agaricomycotina</taxon>
        <taxon>Agaricomycetes</taxon>
        <taxon>Hymenochaetales</taxon>
        <taxon>Rickenellaceae</taxon>
        <taxon>Rickenella</taxon>
    </lineage>
</organism>
<dbReference type="Proteomes" id="UP000294933">
    <property type="component" value="Unassembled WGS sequence"/>
</dbReference>
<dbReference type="EMBL" id="ML170305">
    <property type="protein sequence ID" value="TDL14829.1"/>
    <property type="molecule type" value="Genomic_DNA"/>
</dbReference>
<protein>
    <submittedName>
        <fullName evidence="1">Uncharacterized protein</fullName>
    </submittedName>
</protein>
<keyword evidence="2" id="KW-1185">Reference proteome</keyword>
<evidence type="ECO:0000313" key="2">
    <source>
        <dbReference type="Proteomes" id="UP000294933"/>
    </source>
</evidence>
<dbReference type="VEuPathDB" id="FungiDB:BD410DRAFT_845706"/>